<evidence type="ECO:0000256" key="1">
    <source>
        <dbReference type="SAM" id="MobiDB-lite"/>
    </source>
</evidence>
<dbReference type="Proteomes" id="UP000837857">
    <property type="component" value="Chromosome 4"/>
</dbReference>
<keyword evidence="3" id="KW-1185">Reference proteome</keyword>
<sequence>MMYSIRLMPRVGHLLTAHGALLAHSARAVRLRGQRRRRWTTREQCDRLGSSLSTYLSRSGSQSAVVYRPKPWRLSYFQTNVNDIISSNVKYLLLDMKKHGAAKLENKGTGEKRNGSHGTTDNRVSRPQERINDASWLHRPMGLRRCFSPNGATETNRGCKFVLTPRSILFGSPEAAMET</sequence>
<gene>
    <name evidence="2" type="ORF">IPOD504_LOCUS13695</name>
</gene>
<protein>
    <recommendedName>
        <fullName evidence="4">Secreted protein</fullName>
    </recommendedName>
</protein>
<organism evidence="2 3">
    <name type="scientific">Iphiclides podalirius</name>
    <name type="common">scarce swallowtail</name>
    <dbReference type="NCBI Taxonomy" id="110791"/>
    <lineage>
        <taxon>Eukaryota</taxon>
        <taxon>Metazoa</taxon>
        <taxon>Ecdysozoa</taxon>
        <taxon>Arthropoda</taxon>
        <taxon>Hexapoda</taxon>
        <taxon>Insecta</taxon>
        <taxon>Pterygota</taxon>
        <taxon>Neoptera</taxon>
        <taxon>Endopterygota</taxon>
        <taxon>Lepidoptera</taxon>
        <taxon>Glossata</taxon>
        <taxon>Ditrysia</taxon>
        <taxon>Papilionoidea</taxon>
        <taxon>Papilionidae</taxon>
        <taxon>Papilioninae</taxon>
        <taxon>Iphiclides</taxon>
    </lineage>
</organism>
<proteinExistence type="predicted"/>
<evidence type="ECO:0000313" key="3">
    <source>
        <dbReference type="Proteomes" id="UP000837857"/>
    </source>
</evidence>
<evidence type="ECO:0008006" key="4">
    <source>
        <dbReference type="Google" id="ProtNLM"/>
    </source>
</evidence>
<feature type="compositionally biased region" description="Basic and acidic residues" evidence="1">
    <location>
        <begin position="104"/>
        <end position="114"/>
    </location>
</feature>
<feature type="non-terminal residue" evidence="2">
    <location>
        <position position="179"/>
    </location>
</feature>
<name>A0ABN8IXT8_9NEOP</name>
<dbReference type="EMBL" id="OW152816">
    <property type="protein sequence ID" value="CAH2067033.1"/>
    <property type="molecule type" value="Genomic_DNA"/>
</dbReference>
<reference evidence="2" key="1">
    <citation type="submission" date="2022-03" db="EMBL/GenBank/DDBJ databases">
        <authorList>
            <person name="Martin H S."/>
        </authorList>
    </citation>
    <scope>NUCLEOTIDE SEQUENCE</scope>
</reference>
<evidence type="ECO:0000313" key="2">
    <source>
        <dbReference type="EMBL" id="CAH2067033.1"/>
    </source>
</evidence>
<feature type="region of interest" description="Disordered" evidence="1">
    <location>
        <begin position="104"/>
        <end position="130"/>
    </location>
</feature>
<accession>A0ABN8IXT8</accession>